<proteinExistence type="predicted"/>
<sequence length="157" mass="18658">MKSQTLQRVQELSIPVKKWGQSDYRVKVRAARNRLTYTSKITTPENIKLVAEHYNMNEDEQSNYLLEERKEAKYVRKSSVFIESHLYEHIDPNDFYNKLEEILKKQNKSYKVNAQLGYTLIDDRYGDEPFEYYYSPDSTSLTNPYQSIQKLTLIPKS</sequence>
<dbReference type="RefSeq" id="XP_024579042.1">
    <property type="nucleotide sequence ID" value="XM_024728578.1"/>
</dbReference>
<evidence type="ECO:0000313" key="2">
    <source>
        <dbReference type="Proteomes" id="UP000054928"/>
    </source>
</evidence>
<evidence type="ECO:0000313" key="1">
    <source>
        <dbReference type="EMBL" id="CEG42673.1"/>
    </source>
</evidence>
<protein>
    <submittedName>
        <fullName evidence="1">Uncharacterized protein</fullName>
    </submittedName>
</protein>
<dbReference type="GeneID" id="36407984"/>
<dbReference type="Proteomes" id="UP000054928">
    <property type="component" value="Unassembled WGS sequence"/>
</dbReference>
<name>A0A0P1AMR8_PLAHL</name>
<dbReference type="AlphaFoldDB" id="A0A0P1AMR8"/>
<reference evidence="2" key="1">
    <citation type="submission" date="2014-09" db="EMBL/GenBank/DDBJ databases">
        <authorList>
            <person name="Sharma Rahul"/>
            <person name="Thines Marco"/>
        </authorList>
    </citation>
    <scope>NUCLEOTIDE SEQUENCE [LARGE SCALE GENOMIC DNA]</scope>
</reference>
<accession>A0A0P1AMR8</accession>
<organism evidence="1 2">
    <name type="scientific">Plasmopara halstedii</name>
    <name type="common">Downy mildew of sunflower</name>
    <dbReference type="NCBI Taxonomy" id="4781"/>
    <lineage>
        <taxon>Eukaryota</taxon>
        <taxon>Sar</taxon>
        <taxon>Stramenopiles</taxon>
        <taxon>Oomycota</taxon>
        <taxon>Peronosporomycetes</taxon>
        <taxon>Peronosporales</taxon>
        <taxon>Peronosporaceae</taxon>
        <taxon>Plasmopara</taxon>
    </lineage>
</organism>
<keyword evidence="2" id="KW-1185">Reference proteome</keyword>
<dbReference type="EMBL" id="CCYD01000645">
    <property type="protein sequence ID" value="CEG42673.1"/>
    <property type="molecule type" value="Genomic_DNA"/>
</dbReference>